<dbReference type="KEGG" id="vg:64472402"/>
<dbReference type="PANTHER" id="PTHR30461">
    <property type="entry name" value="DNA-INVERTASE FROM LAMBDOID PROPHAGE"/>
    <property type="match status" value="1"/>
</dbReference>
<evidence type="ECO:0000256" key="1">
    <source>
        <dbReference type="ARBA" id="ARBA00023125"/>
    </source>
</evidence>
<evidence type="ECO:0000256" key="2">
    <source>
        <dbReference type="ARBA" id="ARBA00023172"/>
    </source>
</evidence>
<dbReference type="SMART" id="SM00857">
    <property type="entry name" value="Resolvase"/>
    <property type="match status" value="1"/>
</dbReference>
<sequence length="537" mass="60657">MSSRKRQPAAERAAYNIDAEWTEADLALLQELEEAEARLPLDAPRALLSVRLSVFTDDTTSPVRQELDLRQLAREKGLRVIGVASDLNVSATKVPPWKRKSLGDWLSNRAPEFDALLFWKIDRFIRNLNDLNVMVRWSETYSKNLISKNDPIDLTTTMGKMMVQLLGGVAEIEAANTKTRVESLWDYTKTQGEWLVGKPAYGYMTQRDETGKVVLVIDPQASEALHLARELAIGGMAARVVADELKKRELVTGGLTASTLLRRLRNPALLGYRVEENKETTGMRRSKLLYGRDGKPIRVADPIFTQEEFDSLQAVLDARGKNQPPRHVGGATKFLGVLKCVNCETNMIVHHTRNKHGDYAYLRCQGCKSGGYGSPNPTEVYDRLVEQVLAVLGDFPVETREYARGEEMRKELKRLEESIAYYMKELEPGGRYTKTRFTQDQAEGTLDKLIAELEAIDPESAKDRWVYVAGGKTFREHWEQGGVEAMSLDLLRAGIKVQVTRTKVPKVRAPEVHLKLMIPKDVRQRLVIRPDDFGDTF</sequence>
<dbReference type="RefSeq" id="YP_010056457.1">
    <property type="nucleotide sequence ID" value="NC_054678.1"/>
</dbReference>
<dbReference type="PROSITE" id="PS51737">
    <property type="entry name" value="RECOMBINASE_DNA_BIND"/>
    <property type="match status" value="1"/>
</dbReference>
<accession>A0A514U4A3</accession>
<dbReference type="Proteomes" id="UP000317811">
    <property type="component" value="Segment"/>
</dbReference>
<dbReference type="InterPro" id="IPR038109">
    <property type="entry name" value="DNA_bind_recomb_sf"/>
</dbReference>
<dbReference type="Pfam" id="PF13408">
    <property type="entry name" value="Zn_ribbon_recom"/>
    <property type="match status" value="1"/>
</dbReference>
<dbReference type="InterPro" id="IPR050639">
    <property type="entry name" value="SSR_resolvase"/>
</dbReference>
<dbReference type="InterPro" id="IPR025827">
    <property type="entry name" value="Zn_ribbon_recom_dom"/>
</dbReference>
<feature type="domain" description="Recombinase" evidence="3">
    <location>
        <begin position="200"/>
        <end position="322"/>
    </location>
</feature>
<proteinExistence type="predicted"/>
<reference evidence="4 5" key="1">
    <citation type="submission" date="2019-06" db="EMBL/GenBank/DDBJ databases">
        <authorList>
            <person name="Phetasavong A."/>
            <person name="Knapp S.J."/>
            <person name="Scott T.S."/>
            <person name="Nayek S."/>
            <person name="Layton S.R."/>
            <person name="Kim T."/>
            <person name="Hughes L.E."/>
            <person name="Garlena R.A."/>
            <person name="Russell D.A."/>
            <person name="Pope W.H."/>
            <person name="Jacobs-Sera D."/>
            <person name="Hatfull G.F."/>
        </authorList>
    </citation>
    <scope>NUCLEOTIDE SEQUENCE [LARGE SCALE GENOMIC DNA]</scope>
</reference>
<evidence type="ECO:0000313" key="4">
    <source>
        <dbReference type="EMBL" id="QDK03774.1"/>
    </source>
</evidence>
<dbReference type="Pfam" id="PF07508">
    <property type="entry name" value="Recombinase"/>
    <property type="match status" value="1"/>
</dbReference>
<keyword evidence="2" id="KW-0233">DNA recombination</keyword>
<name>A0A514U4A3_9CAUD</name>
<dbReference type="InterPro" id="IPR036162">
    <property type="entry name" value="Resolvase-like_N_sf"/>
</dbReference>
<dbReference type="EMBL" id="MN096379">
    <property type="protein sequence ID" value="QDK03774.1"/>
    <property type="molecule type" value="Genomic_DNA"/>
</dbReference>
<organism evidence="4 5">
    <name type="scientific">Streptomyces phage Yasdnil</name>
    <dbReference type="NCBI Taxonomy" id="2593360"/>
    <lineage>
        <taxon>Viruses</taxon>
        <taxon>Duplodnaviria</taxon>
        <taxon>Heunggongvirae</taxon>
        <taxon>Uroviricota</taxon>
        <taxon>Caudoviricetes</taxon>
        <taxon>Arquatrovirinae</taxon>
        <taxon>Likavirus</taxon>
        <taxon>Likavirus yasdnil</taxon>
    </lineage>
</organism>
<keyword evidence="1" id="KW-0238">DNA-binding</keyword>
<keyword evidence="5" id="KW-1185">Reference proteome</keyword>
<dbReference type="InterPro" id="IPR011109">
    <property type="entry name" value="DNA_bind_recombinase_dom"/>
</dbReference>
<protein>
    <submittedName>
        <fullName evidence="4">Serine integrase</fullName>
    </submittedName>
</protein>
<gene>
    <name evidence="4" type="primary">50</name>
    <name evidence="4" type="ORF">SEA_YASDNIL_50</name>
</gene>
<dbReference type="GO" id="GO:0000150">
    <property type="term" value="F:DNA strand exchange activity"/>
    <property type="evidence" value="ECO:0007669"/>
    <property type="project" value="InterPro"/>
</dbReference>
<dbReference type="GO" id="GO:0003677">
    <property type="term" value="F:DNA binding"/>
    <property type="evidence" value="ECO:0007669"/>
    <property type="project" value="UniProtKB-KW"/>
</dbReference>
<dbReference type="GeneID" id="64472402"/>
<dbReference type="Pfam" id="PF00239">
    <property type="entry name" value="Resolvase"/>
    <property type="match status" value="1"/>
</dbReference>
<dbReference type="Gene3D" id="3.90.1750.20">
    <property type="entry name" value="Putative Large Serine Recombinase, Chain B, Domain 2"/>
    <property type="match status" value="1"/>
</dbReference>
<dbReference type="CDD" id="cd00338">
    <property type="entry name" value="Ser_Recombinase"/>
    <property type="match status" value="1"/>
</dbReference>
<dbReference type="PANTHER" id="PTHR30461:SF2">
    <property type="entry name" value="SERINE RECOMBINASE PINE-RELATED"/>
    <property type="match status" value="1"/>
</dbReference>
<dbReference type="InterPro" id="IPR006119">
    <property type="entry name" value="Resolv_N"/>
</dbReference>
<dbReference type="Gene3D" id="3.40.50.1390">
    <property type="entry name" value="Resolvase, N-terminal catalytic domain"/>
    <property type="match status" value="1"/>
</dbReference>
<evidence type="ECO:0000259" key="3">
    <source>
        <dbReference type="PROSITE" id="PS51737"/>
    </source>
</evidence>
<evidence type="ECO:0000313" key="5">
    <source>
        <dbReference type="Proteomes" id="UP000317811"/>
    </source>
</evidence>
<dbReference type="SUPFAM" id="SSF53041">
    <property type="entry name" value="Resolvase-like"/>
    <property type="match status" value="1"/>
</dbReference>